<evidence type="ECO:0000256" key="1">
    <source>
        <dbReference type="ARBA" id="ARBA00001947"/>
    </source>
</evidence>
<evidence type="ECO:0000313" key="5">
    <source>
        <dbReference type="EMBL" id="GAH85084.1"/>
    </source>
</evidence>
<dbReference type="GO" id="GO:0000105">
    <property type="term" value="P:L-histidine biosynthetic process"/>
    <property type="evidence" value="ECO:0007669"/>
    <property type="project" value="TreeGrafter"/>
</dbReference>
<dbReference type="PRINTS" id="PR00083">
    <property type="entry name" value="HOLDHDRGNASE"/>
</dbReference>
<dbReference type="GO" id="GO:0004399">
    <property type="term" value="F:histidinol dehydrogenase activity"/>
    <property type="evidence" value="ECO:0007669"/>
    <property type="project" value="UniProtKB-ARBA"/>
</dbReference>
<sequence>KIFKVGGPWGIASMAYGTKTIPRVDKIVGPGNKYVTAAKIMVFGEVNIDCPAGPSEGMILADKTGDANLITVDLLSQSEHDPDAASILVTTSDELALKVSDNINNEIPQLPRKEIITSSLEKYSYILIARDMEQAIDFVNEYAPEHLEIITEDPFITLKKIKNAGSIFMGPFSPIPVGDYASGTNHVLPTGQAARMFSGLSVDDFVKSHIR</sequence>
<evidence type="ECO:0000256" key="4">
    <source>
        <dbReference type="ARBA" id="ARBA00023002"/>
    </source>
</evidence>
<comment type="cofactor">
    <cofactor evidence="1">
        <name>Zn(2+)</name>
        <dbReference type="ChEBI" id="CHEBI:29105"/>
    </cofactor>
</comment>
<dbReference type="InterPro" id="IPR016161">
    <property type="entry name" value="Ald_DH/histidinol_DH"/>
</dbReference>
<dbReference type="FunFam" id="3.40.50.1980:FF:000001">
    <property type="entry name" value="Histidinol dehydrogenase"/>
    <property type="match status" value="1"/>
</dbReference>
<gene>
    <name evidence="5" type="ORF">S03H2_59803</name>
</gene>
<feature type="non-terminal residue" evidence="5">
    <location>
        <position position="1"/>
    </location>
</feature>
<keyword evidence="4" id="KW-0560">Oxidoreductase</keyword>
<dbReference type="Gene3D" id="3.40.50.1980">
    <property type="entry name" value="Nitrogenase molybdenum iron protein domain"/>
    <property type="match status" value="1"/>
</dbReference>
<dbReference type="AlphaFoldDB" id="X1K495"/>
<dbReference type="PANTHER" id="PTHR21256">
    <property type="entry name" value="HISTIDINOL DEHYDROGENASE HDH"/>
    <property type="match status" value="1"/>
</dbReference>
<evidence type="ECO:0000256" key="3">
    <source>
        <dbReference type="ARBA" id="ARBA00022833"/>
    </source>
</evidence>
<accession>X1K495</accession>
<name>X1K495_9ZZZZ</name>
<keyword evidence="3" id="KW-0862">Zinc</keyword>
<dbReference type="PANTHER" id="PTHR21256:SF2">
    <property type="entry name" value="HISTIDINE BIOSYNTHESIS TRIFUNCTIONAL PROTEIN"/>
    <property type="match status" value="1"/>
</dbReference>
<dbReference type="GO" id="GO:0005737">
    <property type="term" value="C:cytoplasm"/>
    <property type="evidence" value="ECO:0007669"/>
    <property type="project" value="TreeGrafter"/>
</dbReference>
<organism evidence="5">
    <name type="scientific">marine sediment metagenome</name>
    <dbReference type="NCBI Taxonomy" id="412755"/>
    <lineage>
        <taxon>unclassified sequences</taxon>
        <taxon>metagenomes</taxon>
        <taxon>ecological metagenomes</taxon>
    </lineage>
</organism>
<dbReference type="InterPro" id="IPR012131">
    <property type="entry name" value="Hstdl_DH"/>
</dbReference>
<keyword evidence="2" id="KW-0479">Metal-binding</keyword>
<protein>
    <recommendedName>
        <fullName evidence="6">Histidinol dehydrogenase</fullName>
    </recommendedName>
</protein>
<evidence type="ECO:0000256" key="2">
    <source>
        <dbReference type="ARBA" id="ARBA00022723"/>
    </source>
</evidence>
<reference evidence="5" key="1">
    <citation type="journal article" date="2014" name="Front. Microbiol.">
        <title>High frequency of phylogenetically diverse reductive dehalogenase-homologous genes in deep subseafloor sedimentary metagenomes.</title>
        <authorList>
            <person name="Kawai M."/>
            <person name="Futagami T."/>
            <person name="Toyoda A."/>
            <person name="Takaki Y."/>
            <person name="Nishi S."/>
            <person name="Hori S."/>
            <person name="Arai W."/>
            <person name="Tsubouchi T."/>
            <person name="Morono Y."/>
            <person name="Uchiyama I."/>
            <person name="Ito T."/>
            <person name="Fujiyama A."/>
            <person name="Inagaki F."/>
            <person name="Takami H."/>
        </authorList>
    </citation>
    <scope>NUCLEOTIDE SEQUENCE</scope>
    <source>
        <strain evidence="5">Expedition CK06-06</strain>
    </source>
</reference>
<dbReference type="GO" id="GO:0051287">
    <property type="term" value="F:NAD binding"/>
    <property type="evidence" value="ECO:0007669"/>
    <property type="project" value="InterPro"/>
</dbReference>
<proteinExistence type="predicted"/>
<comment type="caution">
    <text evidence="5">The sequence shown here is derived from an EMBL/GenBank/DDBJ whole genome shotgun (WGS) entry which is preliminary data.</text>
</comment>
<dbReference type="NCBIfam" id="TIGR00069">
    <property type="entry name" value="hisD"/>
    <property type="match status" value="1"/>
</dbReference>
<evidence type="ECO:0008006" key="6">
    <source>
        <dbReference type="Google" id="ProtNLM"/>
    </source>
</evidence>
<dbReference type="EMBL" id="BARU01038476">
    <property type="protein sequence ID" value="GAH85084.1"/>
    <property type="molecule type" value="Genomic_DNA"/>
</dbReference>
<dbReference type="CDD" id="cd06572">
    <property type="entry name" value="Histidinol_dh"/>
    <property type="match status" value="1"/>
</dbReference>
<dbReference type="Pfam" id="PF00815">
    <property type="entry name" value="Histidinol_dh"/>
    <property type="match status" value="1"/>
</dbReference>
<dbReference type="GO" id="GO:0046872">
    <property type="term" value="F:metal ion binding"/>
    <property type="evidence" value="ECO:0007669"/>
    <property type="project" value="UniProtKB-KW"/>
</dbReference>
<dbReference type="SUPFAM" id="SSF53720">
    <property type="entry name" value="ALDH-like"/>
    <property type="match status" value="1"/>
</dbReference>